<evidence type="ECO:0000313" key="2">
    <source>
        <dbReference type="EMBL" id="USP81599.1"/>
    </source>
</evidence>
<feature type="compositionally biased region" description="Basic and acidic residues" evidence="1">
    <location>
        <begin position="80"/>
        <end position="91"/>
    </location>
</feature>
<dbReference type="EMBL" id="CP089280">
    <property type="protein sequence ID" value="USP81599.1"/>
    <property type="molecule type" value="Genomic_DNA"/>
</dbReference>
<evidence type="ECO:0000256" key="1">
    <source>
        <dbReference type="SAM" id="MobiDB-lite"/>
    </source>
</evidence>
<feature type="compositionally biased region" description="Basic and acidic residues" evidence="1">
    <location>
        <begin position="257"/>
        <end position="287"/>
    </location>
</feature>
<keyword evidence="3" id="KW-1185">Reference proteome</keyword>
<protein>
    <submittedName>
        <fullName evidence="2">Uncharacterized protein</fullName>
    </submittedName>
</protein>
<sequence length="299" mass="32707">MPPSLTQAPTTLETQHRFAEILSAEPLCLEDIADKLHPFGRDHEDAVVAVFSEIVECIEEDGVERFRILPEYAIHMSTEIKHGPPYEDKIGGDTASLPAFPSDTISRHDSVSASSASSLSPPLPSPLPQMIEPEFSSPSNSPLSPPPSSSPVPPSPSPSLSSTLSSTLSSPPATPNLRTPSPEPVRPSKKKKAPCSSSKLPITSSSPRTDDDSPKKKRKRVPKKKENMQRIQCSGISKKTKTQCRFQKMVVLGETWDCGRHERVSGGEKKKKGEEDKESVKQEEGQKHQQGRKNYSRIG</sequence>
<gene>
    <name evidence="2" type="ORF">yc1106_08873</name>
</gene>
<feature type="compositionally biased region" description="Pro residues" evidence="1">
    <location>
        <begin position="143"/>
        <end position="157"/>
    </location>
</feature>
<feature type="region of interest" description="Disordered" evidence="1">
    <location>
        <begin position="80"/>
        <end position="242"/>
    </location>
</feature>
<feature type="region of interest" description="Disordered" evidence="1">
    <location>
        <begin position="255"/>
        <end position="299"/>
    </location>
</feature>
<feature type="compositionally biased region" description="Low complexity" evidence="1">
    <location>
        <begin position="158"/>
        <end position="171"/>
    </location>
</feature>
<reference evidence="2" key="1">
    <citation type="submission" date="2021-12" db="EMBL/GenBank/DDBJ databases">
        <title>Curvularia clavata genome.</title>
        <authorList>
            <person name="Cao Y."/>
        </authorList>
    </citation>
    <scope>NUCLEOTIDE SEQUENCE</scope>
    <source>
        <strain evidence="2">Yc1106</strain>
    </source>
</reference>
<dbReference type="Proteomes" id="UP001056012">
    <property type="component" value="Chromosome 7"/>
</dbReference>
<organism evidence="2 3">
    <name type="scientific">Curvularia clavata</name>
    <dbReference type="NCBI Taxonomy" id="95742"/>
    <lineage>
        <taxon>Eukaryota</taxon>
        <taxon>Fungi</taxon>
        <taxon>Dikarya</taxon>
        <taxon>Ascomycota</taxon>
        <taxon>Pezizomycotina</taxon>
        <taxon>Dothideomycetes</taxon>
        <taxon>Pleosporomycetidae</taxon>
        <taxon>Pleosporales</taxon>
        <taxon>Pleosporineae</taxon>
        <taxon>Pleosporaceae</taxon>
        <taxon>Curvularia</taxon>
    </lineage>
</organism>
<evidence type="ECO:0000313" key="3">
    <source>
        <dbReference type="Proteomes" id="UP001056012"/>
    </source>
</evidence>
<feature type="compositionally biased region" description="Low complexity" evidence="1">
    <location>
        <begin position="194"/>
        <end position="207"/>
    </location>
</feature>
<proteinExistence type="predicted"/>
<name>A0A9Q8ZF97_CURCL</name>
<dbReference type="AlphaFoldDB" id="A0A9Q8ZF97"/>
<dbReference type="VEuPathDB" id="FungiDB:yc1106_08873"/>
<feature type="compositionally biased region" description="Basic residues" evidence="1">
    <location>
        <begin position="289"/>
        <end position="299"/>
    </location>
</feature>
<accession>A0A9Q8ZF97</accession>